<feature type="domain" description="DNA methylase adenine-specific" evidence="7">
    <location>
        <begin position="333"/>
        <end position="501"/>
    </location>
</feature>
<dbReference type="EC" id="2.1.1.72" evidence="1"/>
<accession>A0A3E3K336</accession>
<protein>
    <recommendedName>
        <fullName evidence="1">site-specific DNA-methyltransferase (adenine-specific)</fullName>
        <ecNumber evidence="1">2.1.1.72</ecNumber>
    </recommendedName>
</protein>
<evidence type="ECO:0000256" key="1">
    <source>
        <dbReference type="ARBA" id="ARBA00011900"/>
    </source>
</evidence>
<dbReference type="GO" id="GO:0003677">
    <property type="term" value="F:DNA binding"/>
    <property type="evidence" value="ECO:0007669"/>
    <property type="project" value="InterPro"/>
</dbReference>
<dbReference type="SUPFAM" id="SSF53335">
    <property type="entry name" value="S-adenosyl-L-methionine-dependent methyltransferases"/>
    <property type="match status" value="1"/>
</dbReference>
<sequence>MSYNSILKAYLKALQEQYKNATNSRQYTAELSYRMPLDTMERALAKEFNPDDDIDVILEPTTQGRVGRPDWRIHNKDTMGIYGYIEGKGLSEEPFDTRPYAAQIKKYLTLGHKLIITDGIDFVFCMDRDREPTVISIIDKDKMRTRDWSAQKVDARFEVYMREFFKNPSPQQVNEAKLVELVAVRTRMLADDILELVNIPLEEAMNENEREVIVLLQGMRELVYNHNDSNLRTGEVFADFTAQVIMFCLLYAHRVLCASEDSPAEKERKINAYIKEDLSEGEALTPFRNLMLYLRDHADKSFFINQRIDECIKFLSFIKMTDQQLLNPDYHQLFELFLSKYDAKSRFDFGAYYTPKVLADFVVKLVNYVVAENFPGKSIYDDGNTIVDPCCGTGSFMEALISHDPGNGSYNLCGIEILPAPYMLANYRMAVLEKQNGKKNNKIKILLANTLSNSVFNGEANEDSIEGRELLQANKISALPLKLVIGNPPCSDTLRENISDDFSIINGLMEDFRPPEAMRRGRQNIQKQINNPFMQFLRWSCKKLLDSQNHSVLALIVPLSFLEAESYKYARKYLCEHFSDVWAVAVDADARTGVRSDSLFHTLQGRAVIVLTRKYGDDAPIRVVHYCDYSHSMRGNKERLLSDDISNIASRFEEYGIDTDTVAFSPVKPFDTEMYKKFWPVSNENGQNAIFLNHCSGIKLAPTAIFTHVKAPMLKRRSREIALNGASEASVWFSKQDRPPKEEKIVAFQNALNGCGDKRVMDQMLTENIHSYSFRPFLTSNVLLWKEVLLKYSRIGGGGTRLRPEIIKAYSDQNTVGFAMAHAPKDLNPTLSQFVSFCWYYPDNDMCTRGNSHIYMNQYPNRQGGMSTNIAPEILSAVVSMIGMSEETAAKKIVFYVYAVMCSQVYLDDFEGALFTVNQSDKRARVPVVSDKELFLNISEIGKSIADLEKVDFSPENILGFDYDFLMQSVPAGFQIKNVPHPFDAENELLLLTDGNRTIKVYCPLSLQRLNISGYDVIKAVWLKFNSYDFTHCEFTGDDMRRLLDFLNTIAIHEKYVEKLDEMIAPILNGVVPLVVNED</sequence>
<dbReference type="GO" id="GO:0032259">
    <property type="term" value="P:methylation"/>
    <property type="evidence" value="ECO:0007669"/>
    <property type="project" value="UniProtKB-KW"/>
</dbReference>
<dbReference type="OrthoDB" id="9815272at2"/>
<keyword evidence="4" id="KW-0949">S-adenosyl-L-methionine</keyword>
<comment type="caution">
    <text evidence="9">The sequence shown here is derived from an EMBL/GenBank/DDBJ whole genome shotgun (WGS) entry which is preliminary data.</text>
</comment>
<dbReference type="Pfam" id="PF18135">
    <property type="entry name" value="Type_ISP_C"/>
    <property type="match status" value="1"/>
</dbReference>
<dbReference type="InterPro" id="IPR051537">
    <property type="entry name" value="DNA_Adenine_Mtase"/>
</dbReference>
<dbReference type="RefSeq" id="WP_024731709.1">
    <property type="nucleotide sequence ID" value="NZ_CALBAT010000017.1"/>
</dbReference>
<evidence type="ECO:0000259" key="7">
    <source>
        <dbReference type="Pfam" id="PF02384"/>
    </source>
</evidence>
<evidence type="ECO:0000313" key="9">
    <source>
        <dbReference type="EMBL" id="RGE87847.1"/>
    </source>
</evidence>
<dbReference type="Pfam" id="PF02384">
    <property type="entry name" value="N6_Mtase"/>
    <property type="match status" value="1"/>
</dbReference>
<dbReference type="GO" id="GO:0009007">
    <property type="term" value="F:site-specific DNA-methyltransferase (adenine-specific) activity"/>
    <property type="evidence" value="ECO:0007669"/>
    <property type="project" value="UniProtKB-EC"/>
</dbReference>
<name>A0A3E3K336_9FIRM</name>
<keyword evidence="5" id="KW-0680">Restriction system</keyword>
<keyword evidence="3" id="KW-0808">Transferase</keyword>
<proteinExistence type="predicted"/>
<dbReference type="PANTHER" id="PTHR42933:SF1">
    <property type="entry name" value="SITE-SPECIFIC DNA-METHYLTRANSFERASE (ADENINE-SPECIFIC)"/>
    <property type="match status" value="1"/>
</dbReference>
<gene>
    <name evidence="9" type="ORF">DW016_06960</name>
</gene>
<dbReference type="AlphaFoldDB" id="A0A3E3K336"/>
<evidence type="ECO:0000259" key="8">
    <source>
        <dbReference type="Pfam" id="PF18135"/>
    </source>
</evidence>
<evidence type="ECO:0000256" key="3">
    <source>
        <dbReference type="ARBA" id="ARBA00022679"/>
    </source>
</evidence>
<dbReference type="EMBL" id="QVLX01000003">
    <property type="protein sequence ID" value="RGE87847.1"/>
    <property type="molecule type" value="Genomic_DNA"/>
</dbReference>
<evidence type="ECO:0000256" key="5">
    <source>
        <dbReference type="ARBA" id="ARBA00022747"/>
    </source>
</evidence>
<feature type="domain" description="Type ISP restriction-modification enzyme LLaBIII C-terminal specificity" evidence="8">
    <location>
        <begin position="690"/>
        <end position="949"/>
    </location>
</feature>
<dbReference type="GeneID" id="97191711"/>
<evidence type="ECO:0000256" key="2">
    <source>
        <dbReference type="ARBA" id="ARBA00022603"/>
    </source>
</evidence>
<dbReference type="InterPro" id="IPR029063">
    <property type="entry name" value="SAM-dependent_MTases_sf"/>
</dbReference>
<comment type="catalytic activity">
    <reaction evidence="6">
        <text>a 2'-deoxyadenosine in DNA + S-adenosyl-L-methionine = an N(6)-methyl-2'-deoxyadenosine in DNA + S-adenosyl-L-homocysteine + H(+)</text>
        <dbReference type="Rhea" id="RHEA:15197"/>
        <dbReference type="Rhea" id="RHEA-COMP:12418"/>
        <dbReference type="Rhea" id="RHEA-COMP:12419"/>
        <dbReference type="ChEBI" id="CHEBI:15378"/>
        <dbReference type="ChEBI" id="CHEBI:57856"/>
        <dbReference type="ChEBI" id="CHEBI:59789"/>
        <dbReference type="ChEBI" id="CHEBI:90615"/>
        <dbReference type="ChEBI" id="CHEBI:90616"/>
        <dbReference type="EC" id="2.1.1.72"/>
    </reaction>
</comment>
<dbReference type="Proteomes" id="UP000261080">
    <property type="component" value="Unassembled WGS sequence"/>
</dbReference>
<evidence type="ECO:0000256" key="6">
    <source>
        <dbReference type="ARBA" id="ARBA00047942"/>
    </source>
</evidence>
<dbReference type="InterPro" id="IPR041635">
    <property type="entry name" value="Type_ISP_LLaBIII_C"/>
</dbReference>
<dbReference type="PRINTS" id="PR00507">
    <property type="entry name" value="N12N6MTFRASE"/>
</dbReference>
<evidence type="ECO:0000256" key="4">
    <source>
        <dbReference type="ARBA" id="ARBA00022691"/>
    </source>
</evidence>
<dbReference type="GO" id="GO:0008170">
    <property type="term" value="F:N-methyltransferase activity"/>
    <property type="evidence" value="ECO:0007669"/>
    <property type="project" value="InterPro"/>
</dbReference>
<dbReference type="PANTHER" id="PTHR42933">
    <property type="entry name" value="SLR6095 PROTEIN"/>
    <property type="match status" value="1"/>
</dbReference>
<evidence type="ECO:0000313" key="10">
    <source>
        <dbReference type="Proteomes" id="UP000261080"/>
    </source>
</evidence>
<organism evidence="9 10">
    <name type="scientific">Sellimonas intestinalis</name>
    <dbReference type="NCBI Taxonomy" id="1653434"/>
    <lineage>
        <taxon>Bacteria</taxon>
        <taxon>Bacillati</taxon>
        <taxon>Bacillota</taxon>
        <taxon>Clostridia</taxon>
        <taxon>Lachnospirales</taxon>
        <taxon>Lachnospiraceae</taxon>
        <taxon>Sellimonas</taxon>
    </lineage>
</organism>
<dbReference type="GO" id="GO:0009307">
    <property type="term" value="P:DNA restriction-modification system"/>
    <property type="evidence" value="ECO:0007669"/>
    <property type="project" value="UniProtKB-KW"/>
</dbReference>
<dbReference type="Gene3D" id="3.40.50.150">
    <property type="entry name" value="Vaccinia Virus protein VP39"/>
    <property type="match status" value="1"/>
</dbReference>
<dbReference type="InterPro" id="IPR003356">
    <property type="entry name" value="DNA_methylase_A-5"/>
</dbReference>
<keyword evidence="2" id="KW-0489">Methyltransferase</keyword>
<reference evidence="9 10" key="1">
    <citation type="submission" date="2018-08" db="EMBL/GenBank/DDBJ databases">
        <title>A genome reference for cultivated species of the human gut microbiota.</title>
        <authorList>
            <person name="Zou Y."/>
            <person name="Xue W."/>
            <person name="Luo G."/>
        </authorList>
    </citation>
    <scope>NUCLEOTIDE SEQUENCE [LARGE SCALE GENOMIC DNA]</scope>
    <source>
        <strain evidence="9 10">AF37-2AT</strain>
    </source>
</reference>
<keyword evidence="10" id="KW-1185">Reference proteome</keyword>